<dbReference type="Proteomes" id="UP000243558">
    <property type="component" value="Unassembled WGS sequence"/>
</dbReference>
<dbReference type="PANTHER" id="PTHR11280">
    <property type="entry name" value="GLUCOSAMINE-6-PHOSPHATE ISOMERASE"/>
    <property type="match status" value="1"/>
</dbReference>
<comment type="catalytic activity">
    <reaction evidence="1 8">
        <text>alpha-D-glucosamine 6-phosphate + H2O = beta-D-fructose 6-phosphate + NH4(+)</text>
        <dbReference type="Rhea" id="RHEA:12172"/>
        <dbReference type="ChEBI" id="CHEBI:15377"/>
        <dbReference type="ChEBI" id="CHEBI:28938"/>
        <dbReference type="ChEBI" id="CHEBI:57634"/>
        <dbReference type="ChEBI" id="CHEBI:75989"/>
        <dbReference type="EC" id="3.5.99.6"/>
    </reaction>
</comment>
<evidence type="ECO:0000256" key="1">
    <source>
        <dbReference type="ARBA" id="ARBA00000644"/>
    </source>
</evidence>
<evidence type="ECO:0000256" key="7">
    <source>
        <dbReference type="ARBA" id="ARBA00061194"/>
    </source>
</evidence>
<dbReference type="NCBIfam" id="TIGR00502">
    <property type="entry name" value="nagB"/>
    <property type="match status" value="1"/>
</dbReference>
<dbReference type="Gene3D" id="3.40.50.1360">
    <property type="match status" value="1"/>
</dbReference>
<sequence length="270" mass="30545">MRLIPLQNDQQVAKWAARHIVDSINRFAPTAERPFVLGLPTGGTPLATYKELIKLYQQGEVSFKHVVTFNMDEYVGLPKEHPESYHSFMFNNFFNHVDIQHENINILNGNTDDHDAECQRYEDKIKSYGKIHLFMGGVGEDGHIAFNEPGSSLSSRTRIKTLNEDTLIANSRFFNNDIDQVPKYALTIGVGTLLDAEEVMLLITGYRKALALQAGVEGAVNHLWTISALQMHSRAIFVCDEAATQELKVKTVKYFKELESHAIHSVRELK</sequence>
<feature type="active site" description="Proton acceptor; for ring-opening step" evidence="8">
    <location>
        <position position="143"/>
    </location>
</feature>
<feature type="site" description="Part of the allosteric site" evidence="8">
    <location>
        <position position="160"/>
    </location>
</feature>
<dbReference type="FunFam" id="3.40.50.1360:FF:000002">
    <property type="entry name" value="Glucosamine-6-phosphate deaminase"/>
    <property type="match status" value="1"/>
</dbReference>
<dbReference type="Pfam" id="PF01182">
    <property type="entry name" value="Glucosamine_iso"/>
    <property type="match status" value="1"/>
</dbReference>
<dbReference type="EMBL" id="JTJM01000010">
    <property type="protein sequence ID" value="OBW93318.1"/>
    <property type="molecule type" value="Genomic_DNA"/>
</dbReference>
<feature type="site" description="Part of the allosteric site" evidence="8">
    <location>
        <position position="151"/>
    </location>
</feature>
<evidence type="ECO:0000256" key="2">
    <source>
        <dbReference type="ARBA" id="ARBA00022533"/>
    </source>
</evidence>
<dbReference type="PATRIC" id="fig|505345.7.peg.592"/>
<dbReference type="UniPathway" id="UPA00629">
    <property type="reaction ID" value="UER00684"/>
</dbReference>
<protein>
    <recommendedName>
        <fullName evidence="8">Glucosamine-6-phosphate deaminase</fullName>
        <ecNumber evidence="8">3.5.99.6</ecNumber>
    </recommendedName>
    <alternativeName>
        <fullName evidence="8">GlcN6P deaminase</fullName>
        <shortName evidence="8">GNPDA</shortName>
    </alternativeName>
    <alternativeName>
        <fullName evidence="8">Glucosamine-6-phosphate isomerase</fullName>
    </alternativeName>
</protein>
<dbReference type="InterPro" id="IPR004547">
    <property type="entry name" value="Glucosamine6P_isomerase"/>
</dbReference>
<accession>A0A1A7NUF8</accession>
<dbReference type="RefSeq" id="WP_065238885.1">
    <property type="nucleotide sequence ID" value="NZ_JTJM01000010.1"/>
</dbReference>
<dbReference type="GO" id="GO:0004342">
    <property type="term" value="F:glucosamine-6-phosphate deaminase activity"/>
    <property type="evidence" value="ECO:0007669"/>
    <property type="project" value="UniProtKB-UniRule"/>
</dbReference>
<keyword evidence="4 8" id="KW-0119">Carbohydrate metabolism</keyword>
<evidence type="ECO:0000313" key="10">
    <source>
        <dbReference type="EMBL" id="OBW93318.1"/>
    </source>
</evidence>
<evidence type="ECO:0000256" key="6">
    <source>
        <dbReference type="ARBA" id="ARBA00060525"/>
    </source>
</evidence>
<comment type="similarity">
    <text evidence="7 8">Belongs to the glucosamine/galactosamine-6-phosphate isomerase family. NagB subfamily.</text>
</comment>
<evidence type="ECO:0000259" key="9">
    <source>
        <dbReference type="Pfam" id="PF01182"/>
    </source>
</evidence>
<evidence type="ECO:0000256" key="4">
    <source>
        <dbReference type="ARBA" id="ARBA00023277"/>
    </source>
</evidence>
<dbReference type="PROSITE" id="PS01161">
    <property type="entry name" value="GLC_GALNAC_ISOMERASE"/>
    <property type="match status" value="1"/>
</dbReference>
<proteinExistence type="inferred from homology"/>
<feature type="active site" description="For ring-opening step" evidence="8">
    <location>
        <position position="141"/>
    </location>
</feature>
<feature type="site" description="Part of the allosteric site" evidence="8">
    <location>
        <position position="161"/>
    </location>
</feature>
<dbReference type="EC" id="3.5.99.6" evidence="8"/>
<comment type="caution">
    <text evidence="10">The sequence shown here is derived from an EMBL/GenBank/DDBJ whole genome shotgun (WGS) entry which is preliminary data.</text>
</comment>
<dbReference type="CDD" id="cd01399">
    <property type="entry name" value="GlcN6P_deaminase"/>
    <property type="match status" value="1"/>
</dbReference>
<keyword evidence="3 8" id="KW-0378">Hydrolase</keyword>
<comment type="pathway">
    <text evidence="6 8">Amino-sugar metabolism; N-acetylneuraminate degradation; D-fructose 6-phosphate from N-acetylneuraminate: step 5/5.</text>
</comment>
<dbReference type="OrthoDB" id="9791139at2"/>
<feature type="domain" description="Glucosamine/galactosamine-6-phosphate isomerase" evidence="9">
    <location>
        <begin position="8"/>
        <end position="229"/>
    </location>
</feature>
<evidence type="ECO:0000256" key="5">
    <source>
        <dbReference type="ARBA" id="ARBA00055188"/>
    </source>
</evidence>
<dbReference type="HAMAP" id="MF_01241">
    <property type="entry name" value="GlcN6P_deamin"/>
    <property type="match status" value="1"/>
</dbReference>
<feature type="site" description="Part of the allosteric site" evidence="8">
    <location>
        <position position="158"/>
    </location>
</feature>
<name>A0A1A7NUF8_9PAST</name>
<feature type="active site" description="Proton acceptor; for enolization step" evidence="8">
    <location>
        <position position="72"/>
    </location>
</feature>
<dbReference type="SUPFAM" id="SSF100950">
    <property type="entry name" value="NagB/RpiA/CoA transferase-like"/>
    <property type="match status" value="1"/>
</dbReference>
<dbReference type="GO" id="GO:0006043">
    <property type="term" value="P:glucosamine catabolic process"/>
    <property type="evidence" value="ECO:0007669"/>
    <property type="project" value="TreeGrafter"/>
</dbReference>
<reference evidence="10 11" key="1">
    <citation type="submission" date="2014-11" db="EMBL/GenBank/DDBJ databases">
        <title>Pan-genome of Gallibacterium spp.</title>
        <authorList>
            <person name="Kudirkiene E."/>
            <person name="Bojesen A.M."/>
        </authorList>
    </citation>
    <scope>NUCLEOTIDE SEQUENCE [LARGE SCALE GENOMIC DNA]</scope>
    <source>
        <strain evidence="10 11">F151</strain>
    </source>
</reference>
<organism evidence="10 11">
    <name type="scientific">Gallibacterium genomosp. 3</name>
    <dbReference type="NCBI Taxonomy" id="505345"/>
    <lineage>
        <taxon>Bacteria</taxon>
        <taxon>Pseudomonadati</taxon>
        <taxon>Pseudomonadota</taxon>
        <taxon>Gammaproteobacteria</taxon>
        <taxon>Pasteurellales</taxon>
        <taxon>Pasteurellaceae</taxon>
        <taxon>Gallibacterium</taxon>
    </lineage>
</organism>
<dbReference type="PANTHER" id="PTHR11280:SF5">
    <property type="entry name" value="GLUCOSAMINE-6-PHOSPHATE ISOMERASE"/>
    <property type="match status" value="1"/>
</dbReference>
<dbReference type="GO" id="GO:0005975">
    <property type="term" value="P:carbohydrate metabolic process"/>
    <property type="evidence" value="ECO:0007669"/>
    <property type="project" value="InterPro"/>
</dbReference>
<comment type="caution">
    <text evidence="8">Lacks conserved residue(s) required for the propagation of feature annotation.</text>
</comment>
<dbReference type="GO" id="GO:0019262">
    <property type="term" value="P:N-acetylneuraminate catabolic process"/>
    <property type="evidence" value="ECO:0007669"/>
    <property type="project" value="UniProtKB-UniRule"/>
</dbReference>
<dbReference type="InterPro" id="IPR018321">
    <property type="entry name" value="Glucosamine6P_isomerase_CS"/>
</dbReference>
<dbReference type="InterPro" id="IPR006148">
    <property type="entry name" value="Glc/Gal-6P_isomerase"/>
</dbReference>
<comment type="function">
    <text evidence="5 8">Catalyzes the reversible isomerization-deamination of glucosamine 6-phosphate (GlcN6P) to form fructose 6-phosphate (Fru6P) and ammonium ion.</text>
</comment>
<dbReference type="GO" id="GO:0006046">
    <property type="term" value="P:N-acetylglucosamine catabolic process"/>
    <property type="evidence" value="ECO:0007669"/>
    <property type="project" value="UniProtKB-UniRule"/>
</dbReference>
<keyword evidence="11" id="KW-1185">Reference proteome</keyword>
<evidence type="ECO:0000256" key="3">
    <source>
        <dbReference type="ARBA" id="ARBA00022801"/>
    </source>
</evidence>
<dbReference type="InterPro" id="IPR037171">
    <property type="entry name" value="NagB/RpiA_transferase-like"/>
</dbReference>
<comment type="activity regulation">
    <text evidence="8">Allosterically activated by N-acetylglucosamine 6-phosphate (GlcNAc6P).</text>
</comment>
<keyword evidence="2 8" id="KW-0021">Allosteric enzyme</keyword>
<evidence type="ECO:0000313" key="11">
    <source>
        <dbReference type="Proteomes" id="UP000243558"/>
    </source>
</evidence>
<gene>
    <name evidence="8 10" type="primary">nagB</name>
    <name evidence="10" type="ORF">QV01_02945</name>
</gene>
<dbReference type="GO" id="GO:0005829">
    <property type="term" value="C:cytosol"/>
    <property type="evidence" value="ECO:0007669"/>
    <property type="project" value="UniProtKB-ARBA"/>
</dbReference>
<comment type="subunit">
    <text evidence="8">Homohexamer.</text>
</comment>
<evidence type="ECO:0000256" key="8">
    <source>
        <dbReference type="HAMAP-Rule" id="MF_01241"/>
    </source>
</evidence>
<feature type="active site" description="For ring-opening step" evidence="8">
    <location>
        <position position="148"/>
    </location>
</feature>
<dbReference type="GO" id="GO:0042802">
    <property type="term" value="F:identical protein binding"/>
    <property type="evidence" value="ECO:0007669"/>
    <property type="project" value="TreeGrafter"/>
</dbReference>
<dbReference type="AlphaFoldDB" id="A0A1A7NUF8"/>